<gene>
    <name evidence="3" type="ORF">GCM10010339_19840</name>
</gene>
<evidence type="ECO:0000256" key="2">
    <source>
        <dbReference type="SAM" id="SignalP"/>
    </source>
</evidence>
<feature type="chain" id="PRO_5039608050" evidence="2">
    <location>
        <begin position="39"/>
        <end position="101"/>
    </location>
</feature>
<evidence type="ECO:0000313" key="3">
    <source>
        <dbReference type="EMBL" id="GHE01277.1"/>
    </source>
</evidence>
<name>A0A918YFJ6_9ACTN</name>
<feature type="region of interest" description="Disordered" evidence="1">
    <location>
        <begin position="43"/>
        <end position="101"/>
    </location>
</feature>
<dbReference type="EMBL" id="BMVG01000003">
    <property type="protein sequence ID" value="GHE01277.1"/>
    <property type="molecule type" value="Genomic_DNA"/>
</dbReference>
<keyword evidence="4" id="KW-1185">Reference proteome</keyword>
<comment type="caution">
    <text evidence="3">The sequence shown here is derived from an EMBL/GenBank/DDBJ whole genome shotgun (WGS) entry which is preliminary data.</text>
</comment>
<keyword evidence="2" id="KW-0732">Signal</keyword>
<feature type="compositionally biased region" description="Low complexity" evidence="1">
    <location>
        <begin position="43"/>
        <end position="54"/>
    </location>
</feature>
<evidence type="ECO:0000256" key="1">
    <source>
        <dbReference type="SAM" id="MobiDB-lite"/>
    </source>
</evidence>
<reference evidence="3" key="2">
    <citation type="submission" date="2020-09" db="EMBL/GenBank/DDBJ databases">
        <authorList>
            <person name="Sun Q."/>
            <person name="Ohkuma M."/>
        </authorList>
    </citation>
    <scope>NUCLEOTIDE SEQUENCE</scope>
    <source>
        <strain evidence="3">JCM 4714</strain>
    </source>
</reference>
<feature type="compositionally biased region" description="Basic residues" evidence="1">
    <location>
        <begin position="7"/>
        <end position="17"/>
    </location>
</feature>
<reference evidence="3" key="1">
    <citation type="journal article" date="2014" name="Int. J. Syst. Evol. Microbiol.">
        <title>Complete genome sequence of Corynebacterium casei LMG S-19264T (=DSM 44701T), isolated from a smear-ripened cheese.</title>
        <authorList>
            <consortium name="US DOE Joint Genome Institute (JGI-PGF)"/>
            <person name="Walter F."/>
            <person name="Albersmeier A."/>
            <person name="Kalinowski J."/>
            <person name="Ruckert C."/>
        </authorList>
    </citation>
    <scope>NUCLEOTIDE SEQUENCE</scope>
    <source>
        <strain evidence="3">JCM 4714</strain>
    </source>
</reference>
<evidence type="ECO:0000313" key="4">
    <source>
        <dbReference type="Proteomes" id="UP000655443"/>
    </source>
</evidence>
<protein>
    <submittedName>
        <fullName evidence="3">Uncharacterized protein</fullName>
    </submittedName>
</protein>
<dbReference type="RefSeq" id="WP_229881131.1">
    <property type="nucleotide sequence ID" value="NZ_BMVG01000003.1"/>
</dbReference>
<feature type="signal peptide" evidence="2">
    <location>
        <begin position="1"/>
        <end position="38"/>
    </location>
</feature>
<accession>A0A918YFJ6</accession>
<proteinExistence type="predicted"/>
<sequence>MTLARRISGHRRGRAARKPAIGALTAAGVLAGAWYATAGAATPAAPDLTPATTTVPPPAKFPCLQAGHHNARQWSRTATRPRRTAPSGSPGRRRTASMSPR</sequence>
<dbReference type="Proteomes" id="UP000655443">
    <property type="component" value="Unassembled WGS sequence"/>
</dbReference>
<organism evidence="3 4">
    <name type="scientific">Streptomyces alanosinicus</name>
    <dbReference type="NCBI Taxonomy" id="68171"/>
    <lineage>
        <taxon>Bacteria</taxon>
        <taxon>Bacillati</taxon>
        <taxon>Actinomycetota</taxon>
        <taxon>Actinomycetes</taxon>
        <taxon>Kitasatosporales</taxon>
        <taxon>Streptomycetaceae</taxon>
        <taxon>Streptomyces</taxon>
    </lineage>
</organism>
<dbReference type="AlphaFoldDB" id="A0A918YFJ6"/>
<feature type="region of interest" description="Disordered" evidence="1">
    <location>
        <begin position="1"/>
        <end position="20"/>
    </location>
</feature>